<evidence type="ECO:0000313" key="1">
    <source>
        <dbReference type="EMBL" id="MDC7787247.1"/>
    </source>
</evidence>
<dbReference type="InterPro" id="IPR032710">
    <property type="entry name" value="NTF2-like_dom_sf"/>
</dbReference>
<reference evidence="1" key="2">
    <citation type="submission" date="2023-02" db="EMBL/GenBank/DDBJ databases">
        <authorList>
            <person name="Rayyan A."/>
            <person name="Meyer T."/>
            <person name="Kyndt J.A."/>
        </authorList>
    </citation>
    <scope>NUCLEOTIDE SEQUENCE</scope>
    <source>
        <strain evidence="1">DSM 9987</strain>
    </source>
</reference>
<protein>
    <submittedName>
        <fullName evidence="1">Nuclear transport factor 2 family protein</fullName>
    </submittedName>
</protein>
<organism evidence="1 2">
    <name type="scientific">Rhodoplanes tepidamans</name>
    <name type="common">Rhodoplanes cryptolactis</name>
    <dbReference type="NCBI Taxonomy" id="200616"/>
    <lineage>
        <taxon>Bacteria</taxon>
        <taxon>Pseudomonadati</taxon>
        <taxon>Pseudomonadota</taxon>
        <taxon>Alphaproteobacteria</taxon>
        <taxon>Hyphomicrobiales</taxon>
        <taxon>Nitrobacteraceae</taxon>
        <taxon>Rhodoplanes</taxon>
    </lineage>
</organism>
<dbReference type="Gene3D" id="3.10.450.50">
    <property type="match status" value="1"/>
</dbReference>
<dbReference type="SUPFAM" id="SSF54427">
    <property type="entry name" value="NTF2-like"/>
    <property type="match status" value="1"/>
</dbReference>
<keyword evidence="2" id="KW-1185">Reference proteome</keyword>
<sequence length="107" mass="11348">MPLQLPPPVAAYFAAGRSGADIGPCFGETAVVVDERATHAGRDAIRHWHAAATTKYRYVAEPLAVAEADGRTVVTARVTGDFPGSPIDLRYAFVLDGDAITRLEIAP</sequence>
<reference evidence="1" key="1">
    <citation type="journal article" date="2023" name="Microbiol Resour">
        <title>Genome Sequences of Rhodoplanes serenus and Two Thermotolerant Strains, Rhodoplanes tepidamans and 'Rhodoplanes cryptolactis,' Further Refine the Genus.</title>
        <authorList>
            <person name="Rayyan A.A."/>
            <person name="Kyndt J.A."/>
        </authorList>
    </citation>
    <scope>NUCLEOTIDE SEQUENCE</scope>
    <source>
        <strain evidence="1">DSM 9987</strain>
    </source>
</reference>
<name>A0ABT5JCB4_RHOTP</name>
<dbReference type="RefSeq" id="WP_272778089.1">
    <property type="nucleotide sequence ID" value="NZ_JAQQLI010000025.1"/>
</dbReference>
<dbReference type="Proteomes" id="UP001165652">
    <property type="component" value="Unassembled WGS sequence"/>
</dbReference>
<accession>A0ABT5JCB4</accession>
<comment type="caution">
    <text evidence="1">The sequence shown here is derived from an EMBL/GenBank/DDBJ whole genome shotgun (WGS) entry which is preliminary data.</text>
</comment>
<evidence type="ECO:0000313" key="2">
    <source>
        <dbReference type="Proteomes" id="UP001165652"/>
    </source>
</evidence>
<dbReference type="EMBL" id="JAQQLI010000025">
    <property type="protein sequence ID" value="MDC7787247.1"/>
    <property type="molecule type" value="Genomic_DNA"/>
</dbReference>
<gene>
    <name evidence="1" type="ORF">PQJ73_16260</name>
</gene>
<proteinExistence type="predicted"/>